<evidence type="ECO:0000313" key="1">
    <source>
        <dbReference type="EMBL" id="ELR71148.1"/>
    </source>
</evidence>
<dbReference type="RefSeq" id="WP_009580289.1">
    <property type="nucleotide sequence ID" value="NZ_AMZN01000044.1"/>
</dbReference>
<dbReference type="AlphaFoldDB" id="L8JSG3"/>
<reference evidence="1 2" key="1">
    <citation type="submission" date="2012-12" db="EMBL/GenBank/DDBJ databases">
        <title>Genome assembly of Fulvivirga imtechensis AK7.</title>
        <authorList>
            <person name="Nupur N."/>
            <person name="Khatri I."/>
            <person name="Kumar R."/>
            <person name="Subramanian S."/>
            <person name="Pinnaka A."/>
        </authorList>
    </citation>
    <scope>NUCLEOTIDE SEQUENCE [LARGE SCALE GENOMIC DNA]</scope>
    <source>
        <strain evidence="1 2">AK7</strain>
    </source>
</reference>
<sequence>MGADDVEKVIQVRFEAKFHCEGQVFIVIEVLCTFQIDGSQFDELFHKDDKIKLPKDFITHLMMLTIGITRGTLYEKLRSTTFGSSDFYLPSIHLKELVVEDVVLEKEDP</sequence>
<protein>
    <submittedName>
        <fullName evidence="1">Uncharacterized protein</fullName>
    </submittedName>
</protein>
<dbReference type="OrthoDB" id="595022at2"/>
<accession>L8JSG3</accession>
<name>L8JSG3_9BACT</name>
<dbReference type="STRING" id="1237149.C900_02952"/>
<gene>
    <name evidence="1" type="ORF">C900_02952</name>
</gene>
<organism evidence="1 2">
    <name type="scientific">Fulvivirga imtechensis AK7</name>
    <dbReference type="NCBI Taxonomy" id="1237149"/>
    <lineage>
        <taxon>Bacteria</taxon>
        <taxon>Pseudomonadati</taxon>
        <taxon>Bacteroidota</taxon>
        <taxon>Cytophagia</taxon>
        <taxon>Cytophagales</taxon>
        <taxon>Fulvivirgaceae</taxon>
        <taxon>Fulvivirga</taxon>
    </lineage>
</organism>
<keyword evidence="2" id="KW-1185">Reference proteome</keyword>
<dbReference type="EMBL" id="AMZN01000044">
    <property type="protein sequence ID" value="ELR71148.1"/>
    <property type="molecule type" value="Genomic_DNA"/>
</dbReference>
<comment type="caution">
    <text evidence="1">The sequence shown here is derived from an EMBL/GenBank/DDBJ whole genome shotgun (WGS) entry which is preliminary data.</text>
</comment>
<proteinExistence type="predicted"/>
<evidence type="ECO:0000313" key="2">
    <source>
        <dbReference type="Proteomes" id="UP000011135"/>
    </source>
</evidence>
<dbReference type="Proteomes" id="UP000011135">
    <property type="component" value="Unassembled WGS sequence"/>
</dbReference>